<keyword evidence="10" id="KW-1185">Reference proteome</keyword>
<dbReference type="InterPro" id="IPR000873">
    <property type="entry name" value="AMP-dep_synth/lig_dom"/>
</dbReference>
<evidence type="ECO:0000256" key="3">
    <source>
        <dbReference type="ARBA" id="ARBA00022741"/>
    </source>
</evidence>
<feature type="domain" description="AMP-dependent synthetase/ligase" evidence="8">
    <location>
        <begin position="134"/>
        <end position="506"/>
    </location>
</feature>
<keyword evidence="7" id="KW-0443">Lipid metabolism</keyword>
<evidence type="ECO:0000256" key="2">
    <source>
        <dbReference type="ARBA" id="ARBA00022598"/>
    </source>
</evidence>
<evidence type="ECO:0000259" key="8">
    <source>
        <dbReference type="Pfam" id="PF00501"/>
    </source>
</evidence>
<dbReference type="AlphaFoldDB" id="A0A1Y2H7X2"/>
<accession>A0A1Y2H7X2</accession>
<dbReference type="GO" id="GO:0016020">
    <property type="term" value="C:membrane"/>
    <property type="evidence" value="ECO:0007669"/>
    <property type="project" value="TreeGrafter"/>
</dbReference>
<dbReference type="SUPFAM" id="SSF56801">
    <property type="entry name" value="Acetyl-CoA synthetase-like"/>
    <property type="match status" value="1"/>
</dbReference>
<evidence type="ECO:0000256" key="6">
    <source>
        <dbReference type="ARBA" id="ARBA00026121"/>
    </source>
</evidence>
<dbReference type="STRING" id="765915.A0A1Y2H7X2"/>
<keyword evidence="4 7" id="KW-0276">Fatty acid metabolism</keyword>
<dbReference type="EMBL" id="MCFL01000077">
    <property type="protein sequence ID" value="ORZ30659.1"/>
    <property type="molecule type" value="Genomic_DNA"/>
</dbReference>
<gene>
    <name evidence="9" type="ORF">BCR44DRAFT_1393271</name>
</gene>
<organism evidence="9 10">
    <name type="scientific">Catenaria anguillulae PL171</name>
    <dbReference type="NCBI Taxonomy" id="765915"/>
    <lineage>
        <taxon>Eukaryota</taxon>
        <taxon>Fungi</taxon>
        <taxon>Fungi incertae sedis</taxon>
        <taxon>Blastocladiomycota</taxon>
        <taxon>Blastocladiomycetes</taxon>
        <taxon>Blastocladiales</taxon>
        <taxon>Catenariaceae</taxon>
        <taxon>Catenaria</taxon>
    </lineage>
</organism>
<comment type="function">
    <text evidence="7">Catalyzes the conversion of long-chain fatty acids to their active form acyl-CoAs for both synthesis of cellular lipids, and degradation via beta-oxidation.</text>
</comment>
<dbReference type="PANTHER" id="PTHR43272:SF33">
    <property type="entry name" value="AMP-BINDING DOMAIN-CONTAINING PROTEIN-RELATED"/>
    <property type="match status" value="1"/>
</dbReference>
<dbReference type="OrthoDB" id="1700726at2759"/>
<keyword evidence="2 7" id="KW-0436">Ligase</keyword>
<dbReference type="GO" id="GO:0005783">
    <property type="term" value="C:endoplasmic reticulum"/>
    <property type="evidence" value="ECO:0007669"/>
    <property type="project" value="TreeGrafter"/>
</dbReference>
<evidence type="ECO:0000256" key="7">
    <source>
        <dbReference type="RuleBase" id="RU369030"/>
    </source>
</evidence>
<keyword evidence="3 7" id="KW-0547">Nucleotide-binding</keyword>
<dbReference type="Pfam" id="PF00501">
    <property type="entry name" value="AMP-binding"/>
    <property type="match status" value="1"/>
</dbReference>
<proteinExistence type="inferred from homology"/>
<dbReference type="PROSITE" id="PS00455">
    <property type="entry name" value="AMP_BINDING"/>
    <property type="match status" value="1"/>
</dbReference>
<keyword evidence="5 7" id="KW-0067">ATP-binding</keyword>
<evidence type="ECO:0000256" key="5">
    <source>
        <dbReference type="ARBA" id="ARBA00022840"/>
    </source>
</evidence>
<dbReference type="Proteomes" id="UP000193411">
    <property type="component" value="Unassembled WGS sequence"/>
</dbReference>
<reference evidence="9 10" key="1">
    <citation type="submission" date="2016-07" db="EMBL/GenBank/DDBJ databases">
        <title>Pervasive Adenine N6-methylation of Active Genes in Fungi.</title>
        <authorList>
            <consortium name="DOE Joint Genome Institute"/>
            <person name="Mondo S.J."/>
            <person name="Dannebaum R.O."/>
            <person name="Kuo R.C."/>
            <person name="Labutti K."/>
            <person name="Haridas S."/>
            <person name="Kuo A."/>
            <person name="Salamov A."/>
            <person name="Ahrendt S.R."/>
            <person name="Lipzen A."/>
            <person name="Sullivan W."/>
            <person name="Andreopoulos W.B."/>
            <person name="Clum A."/>
            <person name="Lindquist E."/>
            <person name="Daum C."/>
            <person name="Ramamoorthy G.K."/>
            <person name="Gryganskyi A."/>
            <person name="Culley D."/>
            <person name="Magnuson J.K."/>
            <person name="James T.Y."/>
            <person name="O'Malley M.A."/>
            <person name="Stajich J.E."/>
            <person name="Spatafora J.W."/>
            <person name="Visel A."/>
            <person name="Grigoriev I.V."/>
        </authorList>
    </citation>
    <scope>NUCLEOTIDE SEQUENCE [LARGE SCALE GENOMIC DNA]</scope>
    <source>
        <strain evidence="9 10">PL171</strain>
    </source>
</reference>
<dbReference type="GO" id="GO:0004467">
    <property type="term" value="F:long-chain fatty acid-CoA ligase activity"/>
    <property type="evidence" value="ECO:0007669"/>
    <property type="project" value="UniProtKB-EC"/>
</dbReference>
<evidence type="ECO:0000313" key="10">
    <source>
        <dbReference type="Proteomes" id="UP000193411"/>
    </source>
</evidence>
<evidence type="ECO:0000313" key="9">
    <source>
        <dbReference type="EMBL" id="ORZ30659.1"/>
    </source>
</evidence>
<dbReference type="PANTHER" id="PTHR43272">
    <property type="entry name" value="LONG-CHAIN-FATTY-ACID--COA LIGASE"/>
    <property type="match status" value="1"/>
</dbReference>
<dbReference type="InterPro" id="IPR042099">
    <property type="entry name" value="ANL_N_sf"/>
</dbReference>
<name>A0A1Y2H7X2_9FUNG</name>
<protein>
    <recommendedName>
        <fullName evidence="6 7">Long-chain-fatty-acid--CoA ligase</fullName>
        <ecNumber evidence="6 7">6.2.1.3</ecNumber>
    </recommendedName>
</protein>
<dbReference type="Gene3D" id="3.40.50.12780">
    <property type="entry name" value="N-terminal domain of ligase-like"/>
    <property type="match status" value="1"/>
</dbReference>
<comment type="catalytic activity">
    <reaction evidence="7">
        <text>a long-chain fatty acid + ATP + CoA = a long-chain fatty acyl-CoA + AMP + diphosphate</text>
        <dbReference type="Rhea" id="RHEA:15421"/>
        <dbReference type="ChEBI" id="CHEBI:30616"/>
        <dbReference type="ChEBI" id="CHEBI:33019"/>
        <dbReference type="ChEBI" id="CHEBI:57287"/>
        <dbReference type="ChEBI" id="CHEBI:57560"/>
        <dbReference type="ChEBI" id="CHEBI:83139"/>
        <dbReference type="ChEBI" id="CHEBI:456215"/>
        <dbReference type="EC" id="6.2.1.3"/>
    </reaction>
</comment>
<evidence type="ECO:0000256" key="4">
    <source>
        <dbReference type="ARBA" id="ARBA00022832"/>
    </source>
</evidence>
<evidence type="ECO:0000256" key="1">
    <source>
        <dbReference type="ARBA" id="ARBA00006432"/>
    </source>
</evidence>
<dbReference type="EC" id="6.2.1.3" evidence="6 7"/>
<sequence length="704" mass="77511">MTKDTPFVPNKINLRKQSVPVPGTARAGSTPAYRNALTADKLVEGSPINGQPRTLYEAFYNTARAHPEYFCLGHRQKTGPATWAPYTWQTYGQVATRATHFGSGLMRIMDDIVVPAVGMPKTAAPGSRRAFHHLGLYSVNRPEWLIADIGCHSYSAVSVSLYDTLGPEALQFIINHAELRVVVCSADKLVNLIRVREQCPDLKVIISMDPLDSEASTYLKLWAAEKHLTIMSFAEVEDLGKTAPLKHMPPLKTDLATINYTSGTTGDPKGVMLTHGNLAAQNVLPYFGEAISNDDTHISYLPLAHIFERSVVMQSLSGGAKVGFFRGDVNLLIEDIAELRPTVFPSVPRLLNRIYARVRAATVDAPGVRGVLFRRAVADKLARLESGGGYTHAFWDALLFSKVQKVLGGRLRLMITGSAPLGKDVMQFLRVCFSTEILEGYGQTENGAGATIQLPGEYVAGQVGAPFPSCEVKLESVPEMSYTVNDKPFPRGEICIRGPNVSIGYWKDPVKTKETFDSEGWVHTGDIGLITDRGTFVIIDRKKNIFKLAQGEYVAPEKVENILVLCPLVAQVFVHGDSLQSELVCVAVPNEETFIPWARTQLNKPATMDLKQLCADPEVVEAFLHELTVIGKEKKLRGFEFVKAVYLEPEQFTIENNLLTPSFKLKRQDAMNKYRKQLDALYAKLAAEKTAASEGGALMSKAKL</sequence>
<comment type="similarity">
    <text evidence="1 7">Belongs to the ATP-dependent AMP-binding enzyme family.</text>
</comment>
<dbReference type="InterPro" id="IPR020845">
    <property type="entry name" value="AMP-binding_CS"/>
</dbReference>
<dbReference type="CDD" id="cd05927">
    <property type="entry name" value="LC-FACS_euk"/>
    <property type="match status" value="1"/>
</dbReference>
<comment type="caution">
    <text evidence="9">The sequence shown here is derived from an EMBL/GenBank/DDBJ whole genome shotgun (WGS) entry which is preliminary data.</text>
</comment>
<dbReference type="InterPro" id="IPR045311">
    <property type="entry name" value="LC-FACS_euk"/>
</dbReference>
<dbReference type="GO" id="GO:0005524">
    <property type="term" value="F:ATP binding"/>
    <property type="evidence" value="ECO:0007669"/>
    <property type="project" value="UniProtKB-KW"/>
</dbReference>